<dbReference type="InterPro" id="IPR013785">
    <property type="entry name" value="Aldolase_TIM"/>
</dbReference>
<evidence type="ECO:0000256" key="8">
    <source>
        <dbReference type="HAMAP-Rule" id="MF_01824"/>
    </source>
</evidence>
<comment type="catalytic activity">
    <reaction evidence="6 8">
        <text>aldehydo-D-ribose 5-phosphate + D-glyceraldehyde 3-phosphate + L-glutamine = pyridoxal 5'-phosphate + L-glutamate + phosphate + 3 H2O + H(+)</text>
        <dbReference type="Rhea" id="RHEA:31507"/>
        <dbReference type="ChEBI" id="CHEBI:15377"/>
        <dbReference type="ChEBI" id="CHEBI:15378"/>
        <dbReference type="ChEBI" id="CHEBI:29985"/>
        <dbReference type="ChEBI" id="CHEBI:43474"/>
        <dbReference type="ChEBI" id="CHEBI:58273"/>
        <dbReference type="ChEBI" id="CHEBI:58359"/>
        <dbReference type="ChEBI" id="CHEBI:59776"/>
        <dbReference type="ChEBI" id="CHEBI:597326"/>
        <dbReference type="EC" id="4.3.3.6"/>
    </reaction>
</comment>
<dbReference type="NCBIfam" id="NF003215">
    <property type="entry name" value="PRK04180.1"/>
    <property type="match status" value="1"/>
</dbReference>
<dbReference type="OrthoDB" id="9772545at2"/>
<feature type="binding site" evidence="8">
    <location>
        <position position="32"/>
    </location>
    <ligand>
        <name>D-ribose 5-phosphate</name>
        <dbReference type="ChEBI" id="CHEBI:78346"/>
    </ligand>
</feature>
<dbReference type="CDD" id="cd04727">
    <property type="entry name" value="pdxS"/>
    <property type="match status" value="1"/>
</dbReference>
<dbReference type="InterPro" id="IPR033755">
    <property type="entry name" value="PdxS/SNZ_N"/>
</dbReference>
<dbReference type="GO" id="GO:0006520">
    <property type="term" value="P:amino acid metabolic process"/>
    <property type="evidence" value="ECO:0007669"/>
    <property type="project" value="TreeGrafter"/>
</dbReference>
<dbReference type="EMBL" id="VFOW01000001">
    <property type="protein sequence ID" value="TQL74792.1"/>
    <property type="molecule type" value="Genomic_DNA"/>
</dbReference>
<dbReference type="InParanoid" id="A0A543AQD4"/>
<dbReference type="UniPathway" id="UPA00245"/>
<dbReference type="PIRSF" id="PIRSF029271">
    <property type="entry name" value="Pdx1"/>
    <property type="match status" value="1"/>
</dbReference>
<dbReference type="PROSITE" id="PS51129">
    <property type="entry name" value="PDXS_SNZ_2"/>
    <property type="match status" value="1"/>
</dbReference>
<feature type="active site" description="Schiff-base intermediate with D-ribose 5-phosphate" evidence="8">
    <location>
        <position position="89"/>
    </location>
</feature>
<feature type="binding site" evidence="8">
    <location>
        <begin position="243"/>
        <end position="244"/>
    </location>
    <ligand>
        <name>D-ribose 5-phosphate</name>
        <dbReference type="ChEBI" id="CHEBI:78346"/>
    </ligand>
</feature>
<evidence type="ECO:0000256" key="1">
    <source>
        <dbReference type="ARBA" id="ARBA00004737"/>
    </source>
</evidence>
<evidence type="ECO:0000256" key="5">
    <source>
        <dbReference type="ARBA" id="ARBA00023270"/>
    </source>
</evidence>
<proteinExistence type="inferred from homology"/>
<evidence type="ECO:0000259" key="10">
    <source>
        <dbReference type="Pfam" id="PF01680"/>
    </source>
</evidence>
<dbReference type="AlphaFoldDB" id="A0A543AQD4"/>
<dbReference type="Pfam" id="PF01680">
    <property type="entry name" value="SOR_SNZ"/>
    <property type="match status" value="1"/>
</dbReference>
<keyword evidence="4 8" id="KW-0456">Lyase</keyword>
<dbReference type="FunCoup" id="A0A543AQD4">
    <property type="interactions" value="216"/>
</dbReference>
<keyword evidence="12" id="KW-1185">Reference proteome</keyword>
<evidence type="ECO:0000256" key="3">
    <source>
        <dbReference type="ARBA" id="ARBA00022898"/>
    </source>
</evidence>
<feature type="binding site" evidence="8">
    <location>
        <position position="222"/>
    </location>
    <ligand>
        <name>D-ribose 5-phosphate</name>
        <dbReference type="ChEBI" id="CHEBI:78346"/>
    </ligand>
</feature>
<keyword evidence="5 8" id="KW-0704">Schiff base</keyword>
<feature type="binding site" evidence="8">
    <location>
        <position position="161"/>
    </location>
    <ligand>
        <name>D-ribose 5-phosphate</name>
        <dbReference type="ChEBI" id="CHEBI:78346"/>
    </ligand>
</feature>
<evidence type="ECO:0000256" key="9">
    <source>
        <dbReference type="PROSITE-ProRule" id="PRU00481"/>
    </source>
</evidence>
<feature type="binding site" evidence="8">
    <location>
        <position position="173"/>
    </location>
    <ligand>
        <name>D-glyceraldehyde 3-phosphate</name>
        <dbReference type="ChEBI" id="CHEBI:59776"/>
    </ligand>
</feature>
<reference evidence="11 12" key="1">
    <citation type="submission" date="2019-06" db="EMBL/GenBank/DDBJ databases">
        <title>Sequencing the genomes of 1000 actinobacteria strains.</title>
        <authorList>
            <person name="Klenk H.-P."/>
        </authorList>
    </citation>
    <scope>NUCLEOTIDE SEQUENCE [LARGE SCALE GENOMIC DNA]</scope>
    <source>
        <strain evidence="11 12">DSM 45928</strain>
    </source>
</reference>
<sequence length="302" mass="32136">MTNDQATNENSTGTGRVKRGMADMLKGGVIMDVVTPEQAKIAEDAGAVAVMALERVPADIRVEGGVSRMSDPDMIDGIIEAVSIPVMAKARIGHFVEAQVLQALGVDYIDESEVLTPADEANHIDKWPFTVPFVCGATNLGEALRRISEGAAMIRSKGEAGTGNVVEATRHMRQIRADIKRLGTLDHAELYTAAKELRAPYELVSEVARAGKLPVVLFTAGGIATPADAAMMMQLGAEGVFVGSGIFKSGDPAKRAQAIVKATAFYDDPEVVTRESRGLGEAMVGLNVDTLPENQQFAKRGW</sequence>
<dbReference type="GO" id="GO:0008615">
    <property type="term" value="P:pyridoxine biosynthetic process"/>
    <property type="evidence" value="ECO:0007669"/>
    <property type="project" value="TreeGrafter"/>
</dbReference>
<dbReference type="GO" id="GO:0042823">
    <property type="term" value="P:pyridoxal phosphate biosynthetic process"/>
    <property type="evidence" value="ECO:0007669"/>
    <property type="project" value="UniProtKB-UniRule"/>
</dbReference>
<dbReference type="PANTHER" id="PTHR31829">
    <property type="entry name" value="PYRIDOXAL 5'-PHOSPHATE SYNTHASE SUBUNIT SNZ1-RELATED"/>
    <property type="match status" value="1"/>
</dbReference>
<protein>
    <recommendedName>
        <fullName evidence="8">Pyridoxal 5'-phosphate synthase subunit PdxS</fullName>
        <shortName evidence="8">PLP synthase subunit PdxS</shortName>
        <ecNumber evidence="8">4.3.3.6</ecNumber>
    </recommendedName>
    <alternativeName>
        <fullName evidence="8">Pdx1</fullName>
    </alternativeName>
</protein>
<dbReference type="PROSITE" id="PS01235">
    <property type="entry name" value="PDXS_SNZ_1"/>
    <property type="match status" value="1"/>
</dbReference>
<dbReference type="GO" id="GO:0036381">
    <property type="term" value="F:pyridoxal 5'-phosphate synthase (glutamine hydrolysing) activity"/>
    <property type="evidence" value="ECO:0007669"/>
    <property type="project" value="UniProtKB-UniRule"/>
</dbReference>
<organism evidence="11 12">
    <name type="scientific">Stackebrandtia endophytica</name>
    <dbReference type="NCBI Taxonomy" id="1496996"/>
    <lineage>
        <taxon>Bacteria</taxon>
        <taxon>Bacillati</taxon>
        <taxon>Actinomycetota</taxon>
        <taxon>Actinomycetes</taxon>
        <taxon>Glycomycetales</taxon>
        <taxon>Glycomycetaceae</taxon>
        <taxon>Stackebrandtia</taxon>
    </lineage>
</organism>
<dbReference type="Proteomes" id="UP000317043">
    <property type="component" value="Unassembled WGS sequence"/>
</dbReference>
<accession>A0A543AQD4</accession>
<dbReference type="FunFam" id="3.20.20.70:FF:000001">
    <property type="entry name" value="Pyridoxine biosynthesis protein PDX1"/>
    <property type="match status" value="1"/>
</dbReference>
<dbReference type="NCBIfam" id="TIGR00343">
    <property type="entry name" value="pyridoxal 5'-phosphate synthase lyase subunit PdxS"/>
    <property type="match status" value="1"/>
</dbReference>
<evidence type="ECO:0000313" key="11">
    <source>
        <dbReference type="EMBL" id="TQL74792.1"/>
    </source>
</evidence>
<comment type="similarity">
    <text evidence="2 8 9">Belongs to the PdxS/SNZ family.</text>
</comment>
<gene>
    <name evidence="8" type="primary">pdxS</name>
    <name evidence="11" type="ORF">FB566_0280</name>
</gene>
<evidence type="ECO:0000256" key="7">
    <source>
        <dbReference type="ARBA" id="ARBA00061750"/>
    </source>
</evidence>
<dbReference type="HAMAP" id="MF_01824">
    <property type="entry name" value="PdxS"/>
    <property type="match status" value="1"/>
</dbReference>
<feature type="domain" description="PdxS/SNZ N-terminal" evidence="10">
    <location>
        <begin position="16"/>
        <end position="220"/>
    </location>
</feature>
<evidence type="ECO:0000256" key="2">
    <source>
        <dbReference type="ARBA" id="ARBA00007281"/>
    </source>
</evidence>
<dbReference type="InterPro" id="IPR011060">
    <property type="entry name" value="RibuloseP-bd_barrel"/>
</dbReference>
<name>A0A543AQD4_9ACTN</name>
<dbReference type="Gene3D" id="3.20.20.70">
    <property type="entry name" value="Aldolase class I"/>
    <property type="match status" value="1"/>
</dbReference>
<comment type="caution">
    <text evidence="11">The sequence shown here is derived from an EMBL/GenBank/DDBJ whole genome shotgun (WGS) entry which is preliminary data.</text>
</comment>
<evidence type="ECO:0000256" key="6">
    <source>
        <dbReference type="ARBA" id="ARBA00047992"/>
    </source>
</evidence>
<evidence type="ECO:0000256" key="4">
    <source>
        <dbReference type="ARBA" id="ARBA00023239"/>
    </source>
</evidence>
<comment type="function">
    <text evidence="8">Catalyzes the formation of pyridoxal 5'-phosphate from ribose 5-phosphate (RBP), glyceraldehyde 3-phosphate (G3P) and ammonia. The ammonia is provided by the PdxT subunit. Can also use ribulose 5-phosphate and dihydroxyacetone phosphate as substrates, resulting from enzyme-catalyzed isomerization of RBP and G3P, respectively.</text>
</comment>
<dbReference type="InterPro" id="IPR001852">
    <property type="entry name" value="PdxS/SNZ"/>
</dbReference>
<keyword evidence="3 8" id="KW-0663">Pyridoxal phosphate</keyword>
<comment type="subunit">
    <text evidence="7">Homohexamer and homododecamer. In the presence of PdxT, forms a dodecamer of heterodimers.</text>
</comment>
<evidence type="ECO:0000313" key="12">
    <source>
        <dbReference type="Proteomes" id="UP000317043"/>
    </source>
</evidence>
<dbReference type="PANTHER" id="PTHR31829:SF0">
    <property type="entry name" value="PYRIDOXAL 5'-PHOSPHATE SYNTHASE SUBUNIT SNZ1-RELATED"/>
    <property type="match status" value="1"/>
</dbReference>
<comment type="pathway">
    <text evidence="1 8">Cofactor biosynthesis; pyridoxal 5'-phosphate biosynthesis.</text>
</comment>
<dbReference type="SUPFAM" id="SSF51366">
    <property type="entry name" value="Ribulose-phoshate binding barrel"/>
    <property type="match status" value="1"/>
</dbReference>
<dbReference type="RefSeq" id="WP_142034160.1">
    <property type="nucleotide sequence ID" value="NZ_JBHTGS010000002.1"/>
</dbReference>
<dbReference type="EC" id="4.3.3.6" evidence="8"/>